<keyword evidence="1" id="KW-0812">Transmembrane</keyword>
<comment type="caution">
    <text evidence="2">The sequence shown here is derived from an EMBL/GenBank/DDBJ whole genome shotgun (WGS) entry which is preliminary data.</text>
</comment>
<evidence type="ECO:0000256" key="1">
    <source>
        <dbReference type="SAM" id="Phobius"/>
    </source>
</evidence>
<feature type="transmembrane region" description="Helical" evidence="1">
    <location>
        <begin position="80"/>
        <end position="99"/>
    </location>
</feature>
<gene>
    <name evidence="2" type="ORF">GCM10009716_41390</name>
</gene>
<evidence type="ECO:0000313" key="2">
    <source>
        <dbReference type="EMBL" id="GAA1929441.1"/>
    </source>
</evidence>
<protein>
    <recommendedName>
        <fullName evidence="4">DUF1206 domain-containing protein</fullName>
    </recommendedName>
</protein>
<name>A0ABN2PQU3_9ACTN</name>
<dbReference type="RefSeq" id="WP_344264846.1">
    <property type="nucleotide sequence ID" value="NZ_BAAAMJ010000054.1"/>
</dbReference>
<organism evidence="2 3">
    <name type="scientific">Streptomyces sodiiphilus</name>
    <dbReference type="NCBI Taxonomy" id="226217"/>
    <lineage>
        <taxon>Bacteria</taxon>
        <taxon>Bacillati</taxon>
        <taxon>Actinomycetota</taxon>
        <taxon>Actinomycetes</taxon>
        <taxon>Kitasatosporales</taxon>
        <taxon>Streptomycetaceae</taxon>
        <taxon>Streptomyces</taxon>
    </lineage>
</organism>
<accession>A0ABN2PQU3</accession>
<reference evidence="2 3" key="1">
    <citation type="journal article" date="2019" name="Int. J. Syst. Evol. Microbiol.">
        <title>The Global Catalogue of Microorganisms (GCM) 10K type strain sequencing project: providing services to taxonomists for standard genome sequencing and annotation.</title>
        <authorList>
            <consortium name="The Broad Institute Genomics Platform"/>
            <consortium name="The Broad Institute Genome Sequencing Center for Infectious Disease"/>
            <person name="Wu L."/>
            <person name="Ma J."/>
        </authorList>
    </citation>
    <scope>NUCLEOTIDE SEQUENCE [LARGE SCALE GENOMIC DNA]</scope>
    <source>
        <strain evidence="2 3">JCM 13581</strain>
    </source>
</reference>
<dbReference type="EMBL" id="BAAAMJ010000054">
    <property type="protein sequence ID" value="GAA1929441.1"/>
    <property type="molecule type" value="Genomic_DNA"/>
</dbReference>
<sequence length="100" mass="9913">MIADALATAAPELLAQIPNPGAKTPAGLEGPRDLMLGILKWRGFAIAAGSLIYTGIRMQLGSSGGRGATTAADAVSELPLKVLGALLIGGVGAGVLGMFL</sequence>
<keyword evidence="3" id="KW-1185">Reference proteome</keyword>
<evidence type="ECO:0000313" key="3">
    <source>
        <dbReference type="Proteomes" id="UP001501303"/>
    </source>
</evidence>
<feature type="transmembrane region" description="Helical" evidence="1">
    <location>
        <begin position="41"/>
        <end position="60"/>
    </location>
</feature>
<evidence type="ECO:0008006" key="4">
    <source>
        <dbReference type="Google" id="ProtNLM"/>
    </source>
</evidence>
<keyword evidence="1" id="KW-1133">Transmembrane helix</keyword>
<dbReference type="Proteomes" id="UP001501303">
    <property type="component" value="Unassembled WGS sequence"/>
</dbReference>
<keyword evidence="1" id="KW-0472">Membrane</keyword>
<proteinExistence type="predicted"/>